<dbReference type="Pfam" id="PF05069">
    <property type="entry name" value="Phage_tail_S"/>
    <property type="match status" value="1"/>
</dbReference>
<accession>A0A7C3PGG6</accession>
<protein>
    <recommendedName>
        <fullName evidence="2">Phage virion morphogenesis protein</fullName>
    </recommendedName>
</protein>
<organism evidence="1">
    <name type="scientific">Oscillatoriales cyanobacterium SpSt-418</name>
    <dbReference type="NCBI Taxonomy" id="2282169"/>
    <lineage>
        <taxon>Bacteria</taxon>
        <taxon>Bacillati</taxon>
        <taxon>Cyanobacteriota</taxon>
        <taxon>Cyanophyceae</taxon>
        <taxon>Oscillatoriophycideae</taxon>
        <taxon>Oscillatoriales</taxon>
    </lineage>
</organism>
<dbReference type="AlphaFoldDB" id="A0A7C3PGG6"/>
<name>A0A7C3PGG6_9CYAN</name>
<gene>
    <name evidence="1" type="ORF">ENR64_05180</name>
</gene>
<reference evidence="1" key="1">
    <citation type="journal article" date="2020" name="mSystems">
        <title>Genome- and Community-Level Interaction Insights into Carbon Utilization and Element Cycling Functions of Hydrothermarchaeota in Hydrothermal Sediment.</title>
        <authorList>
            <person name="Zhou Z."/>
            <person name="Liu Y."/>
            <person name="Xu W."/>
            <person name="Pan J."/>
            <person name="Luo Z.H."/>
            <person name="Li M."/>
        </authorList>
    </citation>
    <scope>NUCLEOTIDE SEQUENCE [LARGE SCALE GENOMIC DNA]</scope>
    <source>
        <strain evidence="1">SpSt-418</strain>
    </source>
</reference>
<comment type="caution">
    <text evidence="1">The sequence shown here is derived from an EMBL/GenBank/DDBJ whole genome shotgun (WGS) entry which is preliminary data.</text>
</comment>
<sequence length="158" mass="17379">MANFDVKLIDSGFSAEIESLAGRISNPEPLYKSWANYLEGLAVTAFKTETAPFGGKWKELTFATQEAKRKREKPKSKNRILQDKGNLYDTIYGQATKEGAVVGTNLAVGSYSLGAIHQFGAPRASIDARPFLPLDPFGNLLPLARVELEELALDFLEQ</sequence>
<dbReference type="InterPro" id="IPR006522">
    <property type="entry name" value="Phage_virion_morphogenesis"/>
</dbReference>
<dbReference type="EMBL" id="DSRU01000058">
    <property type="protein sequence ID" value="HFM97156.1"/>
    <property type="molecule type" value="Genomic_DNA"/>
</dbReference>
<proteinExistence type="predicted"/>
<evidence type="ECO:0000313" key="1">
    <source>
        <dbReference type="EMBL" id="HFM97156.1"/>
    </source>
</evidence>
<evidence type="ECO:0008006" key="2">
    <source>
        <dbReference type="Google" id="ProtNLM"/>
    </source>
</evidence>